<evidence type="ECO:0000256" key="1">
    <source>
        <dbReference type="SAM" id="MobiDB-lite"/>
    </source>
</evidence>
<dbReference type="Proteomes" id="UP000198287">
    <property type="component" value="Unassembled WGS sequence"/>
</dbReference>
<feature type="compositionally biased region" description="Polar residues" evidence="1">
    <location>
        <begin position="197"/>
        <end position="206"/>
    </location>
</feature>
<keyword evidence="2" id="KW-1133">Transmembrane helix</keyword>
<feature type="transmembrane region" description="Helical" evidence="2">
    <location>
        <begin position="49"/>
        <end position="71"/>
    </location>
</feature>
<feature type="compositionally biased region" description="Low complexity" evidence="1">
    <location>
        <begin position="81"/>
        <end position="110"/>
    </location>
</feature>
<dbReference type="AlphaFoldDB" id="A0A226D590"/>
<evidence type="ECO:0000256" key="2">
    <source>
        <dbReference type="SAM" id="Phobius"/>
    </source>
</evidence>
<gene>
    <name evidence="3" type="ORF">Fcan01_25155</name>
</gene>
<keyword evidence="4" id="KW-1185">Reference proteome</keyword>
<sequence length="333" mass="36135">MEEYEVKLLLMKEYEVKDEQKITRRAMRKGYPYRFLRIYIFRNSLHCSWYLKSSIFLVILVVIIGAVSVFGAPSNSTTSAPGSPKKPSRSTTTSSGSISKSTTTRTTTTKRPPKGKNNSTSSSAQIRLRREDHPAEVEIHTGSHTSGSIIHDKAKPNNATVTRGQVRNDEDHHLASKSGATNSTHHAVRRSTDDDQATSGDDQATSGDDKKPEVTDSHHSIPSTHPLFGARQSSNLTASLRPKLKTRGGSPAGSEEDATSGHEEGESSEEKVGHHHRVKATSQEETVSVSTGTIAFTGGNSGKNSSVKGFASGTGGHKKERQPEVEEEDLFIV</sequence>
<feature type="region of interest" description="Disordered" evidence="1">
    <location>
        <begin position="166"/>
        <end position="333"/>
    </location>
</feature>
<reference evidence="3 4" key="1">
    <citation type="submission" date="2015-12" db="EMBL/GenBank/DDBJ databases">
        <title>The genome of Folsomia candida.</title>
        <authorList>
            <person name="Faddeeva A."/>
            <person name="Derks M.F."/>
            <person name="Anvar Y."/>
            <person name="Smit S."/>
            <person name="Van Straalen N."/>
            <person name="Roelofs D."/>
        </authorList>
    </citation>
    <scope>NUCLEOTIDE SEQUENCE [LARGE SCALE GENOMIC DNA]</scope>
    <source>
        <strain evidence="3 4">VU population</strain>
        <tissue evidence="3">Whole body</tissue>
    </source>
</reference>
<feature type="compositionally biased region" description="Basic and acidic residues" evidence="1">
    <location>
        <begin position="259"/>
        <end position="272"/>
    </location>
</feature>
<feature type="compositionally biased region" description="Polar residues" evidence="1">
    <location>
        <begin position="280"/>
        <end position="294"/>
    </location>
</feature>
<evidence type="ECO:0000313" key="4">
    <source>
        <dbReference type="Proteomes" id="UP000198287"/>
    </source>
</evidence>
<proteinExistence type="predicted"/>
<accession>A0A226D590</accession>
<name>A0A226D590_FOLCA</name>
<comment type="caution">
    <text evidence="3">The sequence shown here is derived from an EMBL/GenBank/DDBJ whole genome shotgun (WGS) entry which is preliminary data.</text>
</comment>
<keyword evidence="2" id="KW-0812">Transmembrane</keyword>
<dbReference type="EMBL" id="LNIX01000035">
    <property type="protein sequence ID" value="OXA40034.1"/>
    <property type="molecule type" value="Genomic_DNA"/>
</dbReference>
<evidence type="ECO:0000313" key="3">
    <source>
        <dbReference type="EMBL" id="OXA40034.1"/>
    </source>
</evidence>
<feature type="compositionally biased region" description="Basic and acidic residues" evidence="1">
    <location>
        <begin position="207"/>
        <end position="219"/>
    </location>
</feature>
<protein>
    <submittedName>
        <fullName evidence="3">Uncharacterized protein</fullName>
    </submittedName>
</protein>
<feature type="region of interest" description="Disordered" evidence="1">
    <location>
        <begin position="73"/>
        <end position="127"/>
    </location>
</feature>
<organism evidence="3 4">
    <name type="scientific">Folsomia candida</name>
    <name type="common">Springtail</name>
    <dbReference type="NCBI Taxonomy" id="158441"/>
    <lineage>
        <taxon>Eukaryota</taxon>
        <taxon>Metazoa</taxon>
        <taxon>Ecdysozoa</taxon>
        <taxon>Arthropoda</taxon>
        <taxon>Hexapoda</taxon>
        <taxon>Collembola</taxon>
        <taxon>Entomobryomorpha</taxon>
        <taxon>Isotomoidea</taxon>
        <taxon>Isotomidae</taxon>
        <taxon>Proisotominae</taxon>
        <taxon>Folsomia</taxon>
    </lineage>
</organism>
<keyword evidence="2" id="KW-0472">Membrane</keyword>